<feature type="transmembrane region" description="Helical" evidence="2">
    <location>
        <begin position="268"/>
        <end position="290"/>
    </location>
</feature>
<reference evidence="4" key="1">
    <citation type="submission" date="2021-02" db="EMBL/GenBank/DDBJ databases">
        <authorList>
            <person name="Nowell W R."/>
        </authorList>
    </citation>
    <scope>NUCLEOTIDE SEQUENCE</scope>
</reference>
<dbReference type="InterPro" id="IPR050327">
    <property type="entry name" value="Proton-linked_MCT"/>
</dbReference>
<comment type="subcellular location">
    <subcellularLocation>
        <location evidence="1">Membrane</location>
        <topology evidence="1">Multi-pass membrane protein</topology>
    </subcellularLocation>
</comment>
<keyword evidence="2" id="KW-1133">Transmembrane helix</keyword>
<dbReference type="AlphaFoldDB" id="A0A813XGF8"/>
<feature type="transmembrane region" description="Helical" evidence="2">
    <location>
        <begin position="365"/>
        <end position="384"/>
    </location>
</feature>
<feature type="transmembrane region" description="Helical" evidence="2">
    <location>
        <begin position="334"/>
        <end position="359"/>
    </location>
</feature>
<dbReference type="InterPro" id="IPR020846">
    <property type="entry name" value="MFS_dom"/>
</dbReference>
<dbReference type="Proteomes" id="UP000663860">
    <property type="component" value="Unassembled WGS sequence"/>
</dbReference>
<feature type="transmembrane region" description="Helical" evidence="2">
    <location>
        <begin position="305"/>
        <end position="322"/>
    </location>
</feature>
<comment type="caution">
    <text evidence="4">The sequence shown here is derived from an EMBL/GenBank/DDBJ whole genome shotgun (WGS) entry which is preliminary data.</text>
</comment>
<feature type="transmembrane region" description="Helical" evidence="2">
    <location>
        <begin position="12"/>
        <end position="34"/>
    </location>
</feature>
<dbReference type="GO" id="GO:0008028">
    <property type="term" value="F:monocarboxylic acid transmembrane transporter activity"/>
    <property type="evidence" value="ECO:0007669"/>
    <property type="project" value="TreeGrafter"/>
</dbReference>
<feature type="transmembrane region" description="Helical" evidence="2">
    <location>
        <begin position="396"/>
        <end position="417"/>
    </location>
</feature>
<dbReference type="CDD" id="cd17352">
    <property type="entry name" value="MFS_MCT_SLC16"/>
    <property type="match status" value="1"/>
</dbReference>
<feature type="transmembrane region" description="Helical" evidence="2">
    <location>
        <begin position="84"/>
        <end position="103"/>
    </location>
</feature>
<dbReference type="Pfam" id="PF07690">
    <property type="entry name" value="MFS_1"/>
    <property type="match status" value="2"/>
</dbReference>
<evidence type="ECO:0000313" key="5">
    <source>
        <dbReference type="Proteomes" id="UP000663860"/>
    </source>
</evidence>
<dbReference type="PANTHER" id="PTHR11360">
    <property type="entry name" value="MONOCARBOXYLATE TRANSPORTER"/>
    <property type="match status" value="1"/>
</dbReference>
<keyword evidence="2" id="KW-0812">Transmembrane</keyword>
<dbReference type="Gene3D" id="1.20.1250.20">
    <property type="entry name" value="MFS general substrate transporter like domains"/>
    <property type="match status" value="2"/>
</dbReference>
<organism evidence="4 5">
    <name type="scientific">Adineta steineri</name>
    <dbReference type="NCBI Taxonomy" id="433720"/>
    <lineage>
        <taxon>Eukaryota</taxon>
        <taxon>Metazoa</taxon>
        <taxon>Spiralia</taxon>
        <taxon>Gnathifera</taxon>
        <taxon>Rotifera</taxon>
        <taxon>Eurotatoria</taxon>
        <taxon>Bdelloidea</taxon>
        <taxon>Adinetida</taxon>
        <taxon>Adinetidae</taxon>
        <taxon>Adineta</taxon>
    </lineage>
</organism>
<feature type="transmembrane region" description="Helical" evidence="2">
    <location>
        <begin position="109"/>
        <end position="130"/>
    </location>
</feature>
<gene>
    <name evidence="4" type="ORF">IZO911_LOCUS10491</name>
</gene>
<evidence type="ECO:0000256" key="1">
    <source>
        <dbReference type="ARBA" id="ARBA00004141"/>
    </source>
</evidence>
<evidence type="ECO:0000256" key="2">
    <source>
        <dbReference type="SAM" id="Phobius"/>
    </source>
</evidence>
<feature type="transmembrane region" description="Helical" evidence="2">
    <location>
        <begin position="174"/>
        <end position="198"/>
    </location>
</feature>
<accession>A0A813XGF8</accession>
<name>A0A813XGF8_9BILA</name>
<dbReference type="GO" id="GO:0016020">
    <property type="term" value="C:membrane"/>
    <property type="evidence" value="ECO:0007669"/>
    <property type="project" value="UniProtKB-SubCell"/>
</dbReference>
<feature type="transmembrane region" description="Helical" evidence="2">
    <location>
        <begin position="142"/>
        <end position="162"/>
    </location>
</feature>
<dbReference type="InterPro" id="IPR011701">
    <property type="entry name" value="MFS"/>
</dbReference>
<sequence>MTQIGESIVPDGGWGWMIVFASFMIHFVMDGITYSMGQVFLEPMMKQLSLSRASVSAIFGILPAVTLGAGPIATVLTNMYGCRLVAIIGACVASLGFFLSRWWANIWFYYITIGVIGGVGFALMYLPAIVSVNLYFEKKSAFALGIAVCGSGVGTFVLSYVMDAVVNIQSWLSYPSALLIEAAIILFGIVCGFLMTPLPQEPSEQRRLQRQAEKNLISSNAPVTSENNVANEIVEPMLPNVSIQNSPSKSFFGQIIEQIDLNLLKNTAFTLFTVSNFLASLGFNVIYNFADDLANDSKVIKGHRTYIVMSIGLSNILGRVIIGYLGDRKWINRLLLFIITLIISGIATIIAPLCGSSVITHIGYASLFGFFSGGYVALTSIVLVDIVGKNKLSDAFGVLLLFIGIATAIGTPIVGAMRDAFSDFTRPFLWPYLIFGSCTVLSGVILFAIPFLQRKKPNAHQTEVNVEAS</sequence>
<proteinExistence type="predicted"/>
<dbReference type="EMBL" id="CAJNOE010000076">
    <property type="protein sequence ID" value="CAF0867848.1"/>
    <property type="molecule type" value="Genomic_DNA"/>
</dbReference>
<feature type="transmembrane region" description="Helical" evidence="2">
    <location>
        <begin position="54"/>
        <end position="77"/>
    </location>
</feature>
<dbReference type="PROSITE" id="PS50850">
    <property type="entry name" value="MFS"/>
    <property type="match status" value="1"/>
</dbReference>
<feature type="transmembrane region" description="Helical" evidence="2">
    <location>
        <begin position="429"/>
        <end position="452"/>
    </location>
</feature>
<dbReference type="PANTHER" id="PTHR11360:SF284">
    <property type="entry name" value="EG:103B4.3 PROTEIN-RELATED"/>
    <property type="match status" value="1"/>
</dbReference>
<protein>
    <recommendedName>
        <fullName evidence="3">Major facilitator superfamily (MFS) profile domain-containing protein</fullName>
    </recommendedName>
</protein>
<dbReference type="InterPro" id="IPR036259">
    <property type="entry name" value="MFS_trans_sf"/>
</dbReference>
<evidence type="ECO:0000313" key="4">
    <source>
        <dbReference type="EMBL" id="CAF0867848.1"/>
    </source>
</evidence>
<keyword evidence="2" id="KW-0472">Membrane</keyword>
<feature type="domain" description="Major facilitator superfamily (MFS) profile" evidence="3">
    <location>
        <begin position="268"/>
        <end position="469"/>
    </location>
</feature>
<evidence type="ECO:0000259" key="3">
    <source>
        <dbReference type="PROSITE" id="PS50850"/>
    </source>
</evidence>
<dbReference type="SUPFAM" id="SSF103473">
    <property type="entry name" value="MFS general substrate transporter"/>
    <property type="match status" value="1"/>
</dbReference>